<dbReference type="Pfam" id="PF05380">
    <property type="entry name" value="Peptidase_A17"/>
    <property type="match status" value="1"/>
</dbReference>
<keyword evidence="3" id="KW-1185">Reference proteome</keyword>
<accession>A0A9W7X4R9</accession>
<proteinExistence type="predicted"/>
<dbReference type="SUPFAM" id="SSF56672">
    <property type="entry name" value="DNA/RNA polymerases"/>
    <property type="match status" value="1"/>
</dbReference>
<dbReference type="EMBL" id="JAFHDT010000001">
    <property type="protein sequence ID" value="KAI7814087.1"/>
    <property type="molecule type" value="Genomic_DNA"/>
</dbReference>
<evidence type="ECO:0000313" key="3">
    <source>
        <dbReference type="Proteomes" id="UP001059041"/>
    </source>
</evidence>
<evidence type="ECO:0000313" key="2">
    <source>
        <dbReference type="EMBL" id="KAI7814087.1"/>
    </source>
</evidence>
<dbReference type="InterPro" id="IPR040676">
    <property type="entry name" value="DUF5641"/>
</dbReference>
<feature type="domain" description="Integrase catalytic" evidence="1">
    <location>
        <begin position="424"/>
        <end position="628"/>
    </location>
</feature>
<dbReference type="Pfam" id="PF18701">
    <property type="entry name" value="DUF5641"/>
    <property type="match status" value="1"/>
</dbReference>
<dbReference type="Gene3D" id="3.30.420.10">
    <property type="entry name" value="Ribonuclease H-like superfamily/Ribonuclease H"/>
    <property type="match status" value="1"/>
</dbReference>
<evidence type="ECO:0000259" key="1">
    <source>
        <dbReference type="PROSITE" id="PS50994"/>
    </source>
</evidence>
<protein>
    <recommendedName>
        <fullName evidence="1">Integrase catalytic domain-containing protein</fullName>
    </recommendedName>
</protein>
<sequence>MRKIYRTLAKQYDPLGYLIPFTTRAKIIVQLLWDRKRGWDDPCLPTELLAAWQQWESELPQLSQISQPRCYSSSIQHAIKSRSVHVFCDASERAYGSVAYMSTEDEQDNIQVAFLAARSRVAPKKQLSILRLELCAALTGAQLGAVWKKELTLDVHTFVYWTDSTTVLSWLQSDSCRYKVFVGVRVTEIQDLSDPKSWRYVDSSNNPADDITRGLALNQLAQDTRWRQGPAFLTQLKCNWPKAPECQTPEDIQELKKPVFCGLLHKTATPVIPDVHQFSGYQEFLEATVQSLHGAHGSREPLDADDYQEAELTILRHCQMQDFPEEFVLLKEGKTFPTSSRLTGLAPEHDKDSNLMRPAKDVLHPVILSPTHPVVKLLIKHYDTKLHHPGPGRVYAELRRKFWILRGREAVKKHQRYCPECQKWRGRPEIPRMSDLPQSSLRILKPPFFSTGVDCFGPFTIKVVRRTEKRWGILYKCLTTRAVHLDLLDHMDADSFLLSLRRFISHRGKPYKLLSDQGTNFRGGSREMEEVFNQMQPTLRDQLAKEQIRFRFNPPSAPHFGGSWEREVRSVKTALRTTLGAQIVTEEVLRTVLVEVEGILNSRPLAYVSGDVADPDPVTPNSLLMGRPDSSLPQVVYPESDLLSRKRWKHSQILSDHFWKHFVHDFLPTLQARQKWNRERENITIGTVVLIVDEQLPRPLWRVDTVSSILPSSDGRVRTAVVKVKDHTYTRPVARLIRLPALPQDPDDSKK</sequence>
<organism evidence="2 3">
    <name type="scientific">Triplophysa rosa</name>
    <name type="common">Cave loach</name>
    <dbReference type="NCBI Taxonomy" id="992332"/>
    <lineage>
        <taxon>Eukaryota</taxon>
        <taxon>Metazoa</taxon>
        <taxon>Chordata</taxon>
        <taxon>Craniata</taxon>
        <taxon>Vertebrata</taxon>
        <taxon>Euteleostomi</taxon>
        <taxon>Actinopterygii</taxon>
        <taxon>Neopterygii</taxon>
        <taxon>Teleostei</taxon>
        <taxon>Ostariophysi</taxon>
        <taxon>Cypriniformes</taxon>
        <taxon>Nemacheilidae</taxon>
        <taxon>Triplophysa</taxon>
    </lineage>
</organism>
<comment type="caution">
    <text evidence="2">The sequence shown here is derived from an EMBL/GenBank/DDBJ whole genome shotgun (WGS) entry which is preliminary data.</text>
</comment>
<dbReference type="InterPro" id="IPR041588">
    <property type="entry name" value="Integrase_H2C2"/>
</dbReference>
<dbReference type="PANTHER" id="PTHR47331">
    <property type="entry name" value="PHD-TYPE DOMAIN-CONTAINING PROTEIN"/>
    <property type="match status" value="1"/>
</dbReference>
<dbReference type="Pfam" id="PF17921">
    <property type="entry name" value="Integrase_H2C2"/>
    <property type="match status" value="1"/>
</dbReference>
<dbReference type="InterPro" id="IPR001584">
    <property type="entry name" value="Integrase_cat-core"/>
</dbReference>
<dbReference type="InterPro" id="IPR012337">
    <property type="entry name" value="RNaseH-like_sf"/>
</dbReference>
<gene>
    <name evidence="2" type="ORF">IRJ41_007891</name>
</gene>
<dbReference type="GO" id="GO:0015074">
    <property type="term" value="P:DNA integration"/>
    <property type="evidence" value="ECO:0007669"/>
    <property type="project" value="InterPro"/>
</dbReference>
<dbReference type="InterPro" id="IPR043502">
    <property type="entry name" value="DNA/RNA_pol_sf"/>
</dbReference>
<dbReference type="SUPFAM" id="SSF53098">
    <property type="entry name" value="Ribonuclease H-like"/>
    <property type="match status" value="1"/>
</dbReference>
<dbReference type="GO" id="GO:0003676">
    <property type="term" value="F:nucleic acid binding"/>
    <property type="evidence" value="ECO:0007669"/>
    <property type="project" value="InterPro"/>
</dbReference>
<dbReference type="InterPro" id="IPR036397">
    <property type="entry name" value="RNaseH_sf"/>
</dbReference>
<reference evidence="2" key="1">
    <citation type="submission" date="2021-02" db="EMBL/GenBank/DDBJ databases">
        <title>Comparative genomics reveals that relaxation of natural selection precedes convergent phenotypic evolution of cavefish.</title>
        <authorList>
            <person name="Peng Z."/>
        </authorList>
    </citation>
    <scope>NUCLEOTIDE SEQUENCE</scope>
    <source>
        <tissue evidence="2">Muscle</tissue>
    </source>
</reference>
<name>A0A9W7X4R9_TRIRA</name>
<dbReference type="AlphaFoldDB" id="A0A9W7X4R9"/>
<dbReference type="InterPro" id="IPR008042">
    <property type="entry name" value="Retrotrans_Pao"/>
</dbReference>
<dbReference type="Proteomes" id="UP001059041">
    <property type="component" value="Linkage Group LG1"/>
</dbReference>
<dbReference type="PROSITE" id="PS50994">
    <property type="entry name" value="INTEGRASE"/>
    <property type="match status" value="1"/>
</dbReference>